<dbReference type="PROSITE" id="PS51384">
    <property type="entry name" value="FAD_FR"/>
    <property type="match status" value="1"/>
</dbReference>
<proteinExistence type="predicted"/>
<reference evidence="9" key="1">
    <citation type="submission" date="2022-07" db="EMBL/GenBank/DDBJ databases">
        <title>Phylogenomic reconstructions and comparative analyses of Kickxellomycotina fungi.</title>
        <authorList>
            <person name="Reynolds N.K."/>
            <person name="Stajich J.E."/>
            <person name="Barry K."/>
            <person name="Grigoriev I.V."/>
            <person name="Crous P."/>
            <person name="Smith M.E."/>
        </authorList>
    </citation>
    <scope>NUCLEOTIDE SEQUENCE</scope>
    <source>
        <strain evidence="9">BCRC 34381</strain>
    </source>
</reference>
<dbReference type="InterPro" id="IPR017938">
    <property type="entry name" value="Riboflavin_synthase-like_b-brl"/>
</dbReference>
<feature type="transmembrane region" description="Helical" evidence="7">
    <location>
        <begin position="149"/>
        <end position="169"/>
    </location>
</feature>
<evidence type="ECO:0000256" key="5">
    <source>
        <dbReference type="ARBA" id="ARBA00023065"/>
    </source>
</evidence>
<feature type="domain" description="FAD-binding FR-type" evidence="8">
    <location>
        <begin position="161"/>
        <end position="292"/>
    </location>
</feature>
<dbReference type="InterPro" id="IPR050369">
    <property type="entry name" value="RBOH/FRE"/>
</dbReference>
<gene>
    <name evidence="9" type="ORF">LPJ61_000485</name>
</gene>
<feature type="transmembrane region" description="Helical" evidence="7">
    <location>
        <begin position="125"/>
        <end position="143"/>
    </location>
</feature>
<keyword evidence="5" id="KW-0813">Transport</keyword>
<evidence type="ECO:0000256" key="3">
    <source>
        <dbReference type="ARBA" id="ARBA00022989"/>
    </source>
</evidence>
<dbReference type="SUPFAM" id="SSF63380">
    <property type="entry name" value="Riboflavin synthase domain-like"/>
    <property type="match status" value="1"/>
</dbReference>
<keyword evidence="10" id="KW-1185">Reference proteome</keyword>
<dbReference type="GO" id="GO:0016491">
    <property type="term" value="F:oxidoreductase activity"/>
    <property type="evidence" value="ECO:0007669"/>
    <property type="project" value="UniProtKB-KW"/>
</dbReference>
<feature type="transmembrane region" description="Helical" evidence="7">
    <location>
        <begin position="56"/>
        <end position="76"/>
    </location>
</feature>
<evidence type="ECO:0000256" key="1">
    <source>
        <dbReference type="ARBA" id="ARBA00004141"/>
    </source>
</evidence>
<keyword evidence="5" id="KW-0406">Ion transport</keyword>
<dbReference type="GO" id="GO:0006811">
    <property type="term" value="P:monoatomic ion transport"/>
    <property type="evidence" value="ECO:0007669"/>
    <property type="project" value="UniProtKB-KW"/>
</dbReference>
<organism evidence="9 10">
    <name type="scientific">Coemansia biformis</name>
    <dbReference type="NCBI Taxonomy" id="1286918"/>
    <lineage>
        <taxon>Eukaryota</taxon>
        <taxon>Fungi</taxon>
        <taxon>Fungi incertae sedis</taxon>
        <taxon>Zoopagomycota</taxon>
        <taxon>Kickxellomycotina</taxon>
        <taxon>Kickxellomycetes</taxon>
        <taxon>Kickxellales</taxon>
        <taxon>Kickxellaceae</taxon>
        <taxon>Coemansia</taxon>
    </lineage>
</organism>
<feature type="transmembrane region" description="Helical" evidence="7">
    <location>
        <begin position="12"/>
        <end position="36"/>
    </location>
</feature>
<name>A0A9W8CZ03_9FUNG</name>
<dbReference type="OrthoDB" id="167398at2759"/>
<dbReference type="PANTHER" id="PTHR11972">
    <property type="entry name" value="NADPH OXIDASE"/>
    <property type="match status" value="1"/>
</dbReference>
<evidence type="ECO:0000256" key="6">
    <source>
        <dbReference type="ARBA" id="ARBA00023136"/>
    </source>
</evidence>
<dbReference type="PANTHER" id="PTHR11972:SF153">
    <property type="entry name" value="SUPEROXIDE-GENERATING NADPH OXIDASE HEAVY CHAIN SUBUNIT A"/>
    <property type="match status" value="1"/>
</dbReference>
<keyword evidence="2 7" id="KW-0812">Transmembrane</keyword>
<evidence type="ECO:0000256" key="2">
    <source>
        <dbReference type="ARBA" id="ARBA00022692"/>
    </source>
</evidence>
<sequence>MSTDWTQGLNLATQYGIVVSLMGILLAMSPTFLGLLRQTPLNRIFTFEKRIHAHKFMSYLLFVWTMTHSSLHYWTGVKYADSIQATHLFIFWQDRLGITGQLMWIFFLFIGLAALPVVRRLYYEVFYYIHHLYLVNIVLLYLHSENGLALRYVTGPLAIFAADYLYRAVRSYPLTSSRRARIRYIRFHPNDVVEVGFDRQELLQHTRIGQYVKICVPELGIFQWHPFTITATPEETKIMADGRPRRIWKIHFKVSGDWTYKLSQRLYKVTAGSEAYTNNFDQEARIGRVVNDMGAPEIVPLQCIKDESEEAYIMAIAGRLDSGDSAVVVGPDLTHDEHVGSEDIDG</sequence>
<accession>A0A9W8CZ03</accession>
<keyword evidence="4" id="KW-0560">Oxidoreductase</keyword>
<evidence type="ECO:0000256" key="7">
    <source>
        <dbReference type="SAM" id="Phobius"/>
    </source>
</evidence>
<dbReference type="Pfam" id="PF08022">
    <property type="entry name" value="FAD_binding_8"/>
    <property type="match status" value="1"/>
</dbReference>
<evidence type="ECO:0000313" key="9">
    <source>
        <dbReference type="EMBL" id="KAJ1735572.1"/>
    </source>
</evidence>
<dbReference type="InterPro" id="IPR013112">
    <property type="entry name" value="FAD-bd_8"/>
</dbReference>
<dbReference type="InterPro" id="IPR013130">
    <property type="entry name" value="Fe3_Rdtase_TM_dom"/>
</dbReference>
<protein>
    <recommendedName>
        <fullName evidence="8">FAD-binding FR-type domain-containing protein</fullName>
    </recommendedName>
</protein>
<comment type="subcellular location">
    <subcellularLocation>
        <location evidence="1">Membrane</location>
        <topology evidence="1">Multi-pass membrane protein</topology>
    </subcellularLocation>
</comment>
<dbReference type="EMBL" id="JANBOI010000020">
    <property type="protein sequence ID" value="KAJ1735572.1"/>
    <property type="molecule type" value="Genomic_DNA"/>
</dbReference>
<dbReference type="AlphaFoldDB" id="A0A9W8CZ03"/>
<comment type="caution">
    <text evidence="9">The sequence shown here is derived from an EMBL/GenBank/DDBJ whole genome shotgun (WGS) entry which is preliminary data.</text>
</comment>
<feature type="non-terminal residue" evidence="9">
    <location>
        <position position="346"/>
    </location>
</feature>
<feature type="transmembrane region" description="Helical" evidence="7">
    <location>
        <begin position="96"/>
        <end position="118"/>
    </location>
</feature>
<dbReference type="InterPro" id="IPR017927">
    <property type="entry name" value="FAD-bd_FR_type"/>
</dbReference>
<evidence type="ECO:0000256" key="4">
    <source>
        <dbReference type="ARBA" id="ARBA00023002"/>
    </source>
</evidence>
<keyword evidence="3 7" id="KW-1133">Transmembrane helix</keyword>
<keyword evidence="6 7" id="KW-0472">Membrane</keyword>
<evidence type="ECO:0000259" key="8">
    <source>
        <dbReference type="PROSITE" id="PS51384"/>
    </source>
</evidence>
<dbReference type="GO" id="GO:0005886">
    <property type="term" value="C:plasma membrane"/>
    <property type="evidence" value="ECO:0007669"/>
    <property type="project" value="TreeGrafter"/>
</dbReference>
<dbReference type="Proteomes" id="UP001143981">
    <property type="component" value="Unassembled WGS sequence"/>
</dbReference>
<dbReference type="Pfam" id="PF01794">
    <property type="entry name" value="Ferric_reduct"/>
    <property type="match status" value="1"/>
</dbReference>
<evidence type="ECO:0000313" key="10">
    <source>
        <dbReference type="Proteomes" id="UP001143981"/>
    </source>
</evidence>